<evidence type="ECO:0000313" key="8">
    <source>
        <dbReference type="Proteomes" id="UP001501222"/>
    </source>
</evidence>
<keyword evidence="7" id="KW-0131">Cell cycle</keyword>
<evidence type="ECO:0000256" key="3">
    <source>
        <dbReference type="ARBA" id="ARBA00023136"/>
    </source>
</evidence>
<dbReference type="GO" id="GO:0051301">
    <property type="term" value="P:cell division"/>
    <property type="evidence" value="ECO:0007669"/>
    <property type="project" value="UniProtKB-KW"/>
</dbReference>
<dbReference type="Pfam" id="PF00905">
    <property type="entry name" value="Transpeptidase"/>
    <property type="match status" value="1"/>
</dbReference>
<feature type="compositionally biased region" description="Basic residues" evidence="4">
    <location>
        <begin position="175"/>
        <end position="196"/>
    </location>
</feature>
<evidence type="ECO:0000259" key="5">
    <source>
        <dbReference type="Pfam" id="PF00905"/>
    </source>
</evidence>
<dbReference type="PANTHER" id="PTHR30627:SF1">
    <property type="entry name" value="PEPTIDOGLYCAN D,D-TRANSPEPTIDASE FTSI"/>
    <property type="match status" value="1"/>
</dbReference>
<proteinExistence type="inferred from homology"/>
<dbReference type="InterPro" id="IPR036138">
    <property type="entry name" value="PBP_dimer_sf"/>
</dbReference>
<feature type="compositionally biased region" description="Low complexity" evidence="4">
    <location>
        <begin position="56"/>
        <end position="75"/>
    </location>
</feature>
<feature type="compositionally biased region" description="Basic and acidic residues" evidence="4">
    <location>
        <begin position="115"/>
        <end position="131"/>
    </location>
</feature>
<name>A0ABP6W831_9ACTN</name>
<dbReference type="InterPro" id="IPR001460">
    <property type="entry name" value="PCN-bd_Tpept"/>
</dbReference>
<feature type="region of interest" description="Disordered" evidence="4">
    <location>
        <begin position="1"/>
        <end position="199"/>
    </location>
</feature>
<comment type="similarity">
    <text evidence="2">Belongs to the transpeptidase family.</text>
</comment>
<dbReference type="InterPro" id="IPR012338">
    <property type="entry name" value="Beta-lactam/transpept-like"/>
</dbReference>
<comment type="caution">
    <text evidence="7">The sequence shown here is derived from an EMBL/GenBank/DDBJ whole genome shotgun (WGS) entry which is preliminary data.</text>
</comment>
<dbReference type="Gene3D" id="3.30.450.330">
    <property type="match status" value="1"/>
</dbReference>
<dbReference type="SUPFAM" id="SSF56519">
    <property type="entry name" value="Penicillin binding protein dimerisation domain"/>
    <property type="match status" value="1"/>
</dbReference>
<feature type="domain" description="Penicillin-binding protein dimerisation" evidence="6">
    <location>
        <begin position="251"/>
        <end position="420"/>
    </location>
</feature>
<evidence type="ECO:0000313" key="7">
    <source>
        <dbReference type="EMBL" id="GAA3546402.1"/>
    </source>
</evidence>
<feature type="compositionally biased region" description="Low complexity" evidence="4">
    <location>
        <begin position="146"/>
        <end position="160"/>
    </location>
</feature>
<keyword evidence="7" id="KW-0132">Cell division</keyword>
<reference evidence="8" key="1">
    <citation type="journal article" date="2019" name="Int. J. Syst. Evol. Microbiol.">
        <title>The Global Catalogue of Microorganisms (GCM) 10K type strain sequencing project: providing services to taxonomists for standard genome sequencing and annotation.</title>
        <authorList>
            <consortium name="The Broad Institute Genomics Platform"/>
            <consortium name="The Broad Institute Genome Sequencing Center for Infectious Disease"/>
            <person name="Wu L."/>
            <person name="Ma J."/>
        </authorList>
    </citation>
    <scope>NUCLEOTIDE SEQUENCE [LARGE SCALE GENOMIC DNA]</scope>
    <source>
        <strain evidence="8">JCM 16928</strain>
    </source>
</reference>
<keyword evidence="8" id="KW-1185">Reference proteome</keyword>
<dbReference type="Gene3D" id="3.40.710.10">
    <property type="entry name" value="DD-peptidase/beta-lactamase superfamily"/>
    <property type="match status" value="1"/>
</dbReference>
<protein>
    <submittedName>
        <fullName evidence="7">Cell division protein FtsI</fullName>
    </submittedName>
</protein>
<sequence>MTERRGSEPPRKRGGDPGREPPRRATPPRRRPTTDSTGSNTPRPKRPAADESGSSRRAAGGEPPRPSRPAAGGRRTSAGDGEPPKRQRAPRDSGSTPRRAGPGAEGRKAAGPRKATGEPRKSVGRSGEARKARPVGGDAPRRTAKKAAAARPVRAGAAPRRTGEPARKRPANGGPRKRPPQNRRPPRKPRVKKPPRTLKLGRPALRLRMTFGVMAFVLSLFAGRLILLQGVDPDSYALAATKENTKPFVLHATRGAILDRNGVPLSVSEDAVAITADPTQTAPVAAQLASLLTSKIPGTTYAKFYADLTLKKRYVLLAHQVSPQTWNQISAEIKKQNAAINEQNKGKPAEAKAPLLVGLFTESDPIRSHPLGSVGASVVGVVGDEGKGLAGLEYGLNDKLSGSDGKAMYEVDTKGNKIPNADHTVEEPKPGVSAQLTLDSDLQWFAEKRIEEAVKQWKAESGTVVVMDVKTGELVAMANYPGYDPNKPLKGQSLKNNALEQVYEPGSVQKVVTMAALADANKISLDTKLEVPGSITVQRRKIKDHFDHGVLKLTIAGVIAKSSNVGTIIASREMPIPQFVKYLHDFGFGEPTGLDFPGESRGVMPQGDEWPELTRSTVAFGQGLAVNAVQMTAAVNAVANGGVYVPPKLVKNYVDSNGNDIPNPAGPSRRVVSETAAKEVATMMESVTADGGTALQAAIPGYRVAGKTGTAQETGEGCEGYCKWATSFAGFAPADNPRFVTYVVLQNPTNGRGGGFQGGPVFRDVMSYALQKYAVPPTGAKQPNVPLTW</sequence>
<dbReference type="EMBL" id="BAABAA010000001">
    <property type="protein sequence ID" value="GAA3546402.1"/>
    <property type="molecule type" value="Genomic_DNA"/>
</dbReference>
<keyword evidence="3" id="KW-0472">Membrane</keyword>
<gene>
    <name evidence="7" type="primary">ftsI</name>
    <name evidence="7" type="ORF">GCM10022235_12660</name>
</gene>
<dbReference type="Pfam" id="PF03717">
    <property type="entry name" value="PBP_dimer"/>
    <property type="match status" value="1"/>
</dbReference>
<evidence type="ECO:0000259" key="6">
    <source>
        <dbReference type="Pfam" id="PF03717"/>
    </source>
</evidence>
<dbReference type="Gene3D" id="3.90.1310.10">
    <property type="entry name" value="Penicillin-binding protein 2a (Domain 2)"/>
    <property type="match status" value="1"/>
</dbReference>
<feature type="compositionally biased region" description="Basic and acidic residues" evidence="4">
    <location>
        <begin position="1"/>
        <end position="23"/>
    </location>
</feature>
<organism evidence="7 8">
    <name type="scientific">Kribbella ginsengisoli</name>
    <dbReference type="NCBI Taxonomy" id="363865"/>
    <lineage>
        <taxon>Bacteria</taxon>
        <taxon>Bacillati</taxon>
        <taxon>Actinomycetota</taxon>
        <taxon>Actinomycetes</taxon>
        <taxon>Propionibacteriales</taxon>
        <taxon>Kribbellaceae</taxon>
        <taxon>Kribbella</taxon>
    </lineage>
</organism>
<dbReference type="PANTHER" id="PTHR30627">
    <property type="entry name" value="PEPTIDOGLYCAN D,D-TRANSPEPTIDASE"/>
    <property type="match status" value="1"/>
</dbReference>
<dbReference type="SUPFAM" id="SSF56601">
    <property type="entry name" value="beta-lactamase/transpeptidase-like"/>
    <property type="match status" value="1"/>
</dbReference>
<dbReference type="InterPro" id="IPR050515">
    <property type="entry name" value="Beta-lactam/transpept"/>
</dbReference>
<feature type="domain" description="Penicillin-binding protein transpeptidase" evidence="5">
    <location>
        <begin position="462"/>
        <end position="766"/>
    </location>
</feature>
<evidence type="ECO:0000256" key="2">
    <source>
        <dbReference type="ARBA" id="ARBA00007171"/>
    </source>
</evidence>
<dbReference type="InterPro" id="IPR005311">
    <property type="entry name" value="PBP_dimer"/>
</dbReference>
<dbReference type="Proteomes" id="UP001501222">
    <property type="component" value="Unassembled WGS sequence"/>
</dbReference>
<evidence type="ECO:0000256" key="4">
    <source>
        <dbReference type="SAM" id="MobiDB-lite"/>
    </source>
</evidence>
<evidence type="ECO:0000256" key="1">
    <source>
        <dbReference type="ARBA" id="ARBA00004370"/>
    </source>
</evidence>
<feature type="compositionally biased region" description="Basic and acidic residues" evidence="4">
    <location>
        <begin position="82"/>
        <end position="91"/>
    </location>
</feature>
<comment type="subcellular location">
    <subcellularLocation>
        <location evidence="1">Membrane</location>
    </subcellularLocation>
</comment>
<accession>A0ABP6W831</accession>